<dbReference type="AlphaFoldDB" id="A0AAN9RYA7"/>
<reference evidence="1 2" key="1">
    <citation type="submission" date="2024-01" db="EMBL/GenBank/DDBJ databases">
        <title>The genomes of 5 underutilized Papilionoideae crops provide insights into root nodulation and disease resistanc.</title>
        <authorList>
            <person name="Jiang F."/>
        </authorList>
    </citation>
    <scope>NUCLEOTIDE SEQUENCE [LARGE SCALE GENOMIC DNA]</scope>
    <source>
        <strain evidence="1">DUOXIRENSHENG_FW03</strain>
        <tissue evidence="1">Leaves</tissue>
    </source>
</reference>
<sequence length="124" mass="14528">MKIQERSMDLANENDKLWKLLVAGQADINQHIELFEHLVEIEKRMKIHQRSMNLAKENDKVAGQDDINQHIKLFEQLARFESQCLDGITYVFNKYSSRMLLMMISKKCKNNAEEDLEDACPSNK</sequence>
<dbReference type="EMBL" id="JAYMYS010000008">
    <property type="protein sequence ID" value="KAK7384939.1"/>
    <property type="molecule type" value="Genomic_DNA"/>
</dbReference>
<gene>
    <name evidence="1" type="ORF">VNO78_30642</name>
</gene>
<comment type="caution">
    <text evidence="1">The sequence shown here is derived from an EMBL/GenBank/DDBJ whole genome shotgun (WGS) entry which is preliminary data.</text>
</comment>
<evidence type="ECO:0000313" key="1">
    <source>
        <dbReference type="EMBL" id="KAK7384939.1"/>
    </source>
</evidence>
<keyword evidence="2" id="KW-1185">Reference proteome</keyword>
<protein>
    <submittedName>
        <fullName evidence="1">Uncharacterized protein</fullName>
    </submittedName>
</protein>
<proteinExistence type="predicted"/>
<dbReference type="Proteomes" id="UP001386955">
    <property type="component" value="Unassembled WGS sequence"/>
</dbReference>
<name>A0AAN9RYA7_PSOTE</name>
<organism evidence="1 2">
    <name type="scientific">Psophocarpus tetragonolobus</name>
    <name type="common">Winged bean</name>
    <name type="synonym">Dolichos tetragonolobus</name>
    <dbReference type="NCBI Taxonomy" id="3891"/>
    <lineage>
        <taxon>Eukaryota</taxon>
        <taxon>Viridiplantae</taxon>
        <taxon>Streptophyta</taxon>
        <taxon>Embryophyta</taxon>
        <taxon>Tracheophyta</taxon>
        <taxon>Spermatophyta</taxon>
        <taxon>Magnoliopsida</taxon>
        <taxon>eudicotyledons</taxon>
        <taxon>Gunneridae</taxon>
        <taxon>Pentapetalae</taxon>
        <taxon>rosids</taxon>
        <taxon>fabids</taxon>
        <taxon>Fabales</taxon>
        <taxon>Fabaceae</taxon>
        <taxon>Papilionoideae</taxon>
        <taxon>50 kb inversion clade</taxon>
        <taxon>NPAAA clade</taxon>
        <taxon>indigoferoid/millettioid clade</taxon>
        <taxon>Phaseoleae</taxon>
        <taxon>Psophocarpus</taxon>
    </lineage>
</organism>
<accession>A0AAN9RYA7</accession>
<evidence type="ECO:0000313" key="2">
    <source>
        <dbReference type="Proteomes" id="UP001386955"/>
    </source>
</evidence>